<gene>
    <name evidence="1" type="ORF">Golob_004146</name>
</gene>
<proteinExistence type="predicted"/>
<organism evidence="1 2">
    <name type="scientific">Gossypium lobatum</name>
    <dbReference type="NCBI Taxonomy" id="34289"/>
    <lineage>
        <taxon>Eukaryota</taxon>
        <taxon>Viridiplantae</taxon>
        <taxon>Streptophyta</taxon>
        <taxon>Embryophyta</taxon>
        <taxon>Tracheophyta</taxon>
        <taxon>Spermatophyta</taxon>
        <taxon>Magnoliopsida</taxon>
        <taxon>eudicotyledons</taxon>
        <taxon>Gunneridae</taxon>
        <taxon>Pentapetalae</taxon>
        <taxon>rosids</taxon>
        <taxon>malvids</taxon>
        <taxon>Malvales</taxon>
        <taxon>Malvaceae</taxon>
        <taxon>Malvoideae</taxon>
        <taxon>Gossypium</taxon>
    </lineage>
</organism>
<name>A0A7J8N0R6_9ROSI</name>
<reference evidence="1 2" key="1">
    <citation type="journal article" date="2019" name="Genome Biol. Evol.">
        <title>Insights into the evolution of the New World diploid cottons (Gossypium, subgenus Houzingenia) based on genome sequencing.</title>
        <authorList>
            <person name="Grover C.E."/>
            <person name="Arick M.A. 2nd"/>
            <person name="Thrash A."/>
            <person name="Conover J.L."/>
            <person name="Sanders W.S."/>
            <person name="Peterson D.G."/>
            <person name="Frelichowski J.E."/>
            <person name="Scheffler J.A."/>
            <person name="Scheffler B.E."/>
            <person name="Wendel J.F."/>
        </authorList>
    </citation>
    <scope>NUCLEOTIDE SEQUENCE [LARGE SCALE GENOMIC DNA]</scope>
    <source>
        <strain evidence="1">157</strain>
        <tissue evidence="1">Leaf</tissue>
    </source>
</reference>
<protein>
    <submittedName>
        <fullName evidence="1">Uncharacterized protein</fullName>
    </submittedName>
</protein>
<evidence type="ECO:0000313" key="1">
    <source>
        <dbReference type="EMBL" id="MBA0570495.1"/>
    </source>
</evidence>
<dbReference type="Proteomes" id="UP000593572">
    <property type="component" value="Unassembled WGS sequence"/>
</dbReference>
<sequence>MVLLQYALLTVHSQMEIVLPGKPK</sequence>
<comment type="caution">
    <text evidence="1">The sequence shown here is derived from an EMBL/GenBank/DDBJ whole genome shotgun (WGS) entry which is preliminary data.</text>
</comment>
<dbReference type="EMBL" id="JABEZX010000011">
    <property type="protein sequence ID" value="MBA0570495.1"/>
    <property type="molecule type" value="Genomic_DNA"/>
</dbReference>
<accession>A0A7J8N0R6</accession>
<evidence type="ECO:0000313" key="2">
    <source>
        <dbReference type="Proteomes" id="UP000593572"/>
    </source>
</evidence>
<dbReference type="AlphaFoldDB" id="A0A7J8N0R6"/>
<keyword evidence="2" id="KW-1185">Reference proteome</keyword>